<dbReference type="AlphaFoldDB" id="A0A2K1J0C6"/>
<evidence type="ECO:0000256" key="1">
    <source>
        <dbReference type="SAM" id="Phobius"/>
    </source>
</evidence>
<sequence length="274" mass="30022">MVLIHDTKPNKSWCYQTTSGQYGAFYSSITPEVMYSILYAPSLVAMIFLALLVSKSTWLRQGFLNLKMIESTEQDRKEKELHYECDRRAAQLSEELKEAKACLEMVNLGGVKANQGIHGRRGPCCFEACAKGIPCESPSAQHPGFLNSSQAWDCGKKLQPEYLEDHIRSHHPRLAHQFSLTPKTTFGSADTIGRPVHSSGGNSSIVKGGEFAPARPQICPPAPRSCIKQENNCSPSHAATQANVLPPTSRYGFYRYFGCAGQGAKTSKGCCPGC</sequence>
<reference evidence="2 4" key="1">
    <citation type="journal article" date="2008" name="Science">
        <title>The Physcomitrella genome reveals evolutionary insights into the conquest of land by plants.</title>
        <authorList>
            <person name="Rensing S."/>
            <person name="Lang D."/>
            <person name="Zimmer A."/>
            <person name="Terry A."/>
            <person name="Salamov A."/>
            <person name="Shapiro H."/>
            <person name="Nishiyama T."/>
            <person name="Perroud P.-F."/>
            <person name="Lindquist E."/>
            <person name="Kamisugi Y."/>
            <person name="Tanahashi T."/>
            <person name="Sakakibara K."/>
            <person name="Fujita T."/>
            <person name="Oishi K."/>
            <person name="Shin-I T."/>
            <person name="Kuroki Y."/>
            <person name="Toyoda A."/>
            <person name="Suzuki Y."/>
            <person name="Hashimoto A."/>
            <person name="Yamaguchi K."/>
            <person name="Sugano A."/>
            <person name="Kohara Y."/>
            <person name="Fujiyama A."/>
            <person name="Anterola A."/>
            <person name="Aoki S."/>
            <person name="Ashton N."/>
            <person name="Barbazuk W.B."/>
            <person name="Barker E."/>
            <person name="Bennetzen J."/>
            <person name="Bezanilla M."/>
            <person name="Blankenship R."/>
            <person name="Cho S.H."/>
            <person name="Dutcher S."/>
            <person name="Estelle M."/>
            <person name="Fawcett J.A."/>
            <person name="Gundlach H."/>
            <person name="Hanada K."/>
            <person name="Heyl A."/>
            <person name="Hicks K.A."/>
            <person name="Hugh J."/>
            <person name="Lohr M."/>
            <person name="Mayer K."/>
            <person name="Melkozernov A."/>
            <person name="Murata T."/>
            <person name="Nelson D."/>
            <person name="Pils B."/>
            <person name="Prigge M."/>
            <person name="Reiss B."/>
            <person name="Renner T."/>
            <person name="Rombauts S."/>
            <person name="Rushton P."/>
            <person name="Sanderfoot A."/>
            <person name="Schween G."/>
            <person name="Shiu S.-H."/>
            <person name="Stueber K."/>
            <person name="Theodoulou F.L."/>
            <person name="Tu H."/>
            <person name="Van de Peer Y."/>
            <person name="Verrier P.J."/>
            <person name="Waters E."/>
            <person name="Wood A."/>
            <person name="Yang L."/>
            <person name="Cove D."/>
            <person name="Cuming A."/>
            <person name="Hasebe M."/>
            <person name="Lucas S."/>
            <person name="Mishler D.B."/>
            <person name="Reski R."/>
            <person name="Grigoriev I."/>
            <person name="Quatrano R.S."/>
            <person name="Boore J.L."/>
        </authorList>
    </citation>
    <scope>NUCLEOTIDE SEQUENCE [LARGE SCALE GENOMIC DNA]</scope>
    <source>
        <strain evidence="3 4">cv. Gransden 2004</strain>
    </source>
</reference>
<dbReference type="EnsemblPlants" id="Pp3c18_8180V3.1">
    <property type="protein sequence ID" value="Pp3c18_8180V3.1"/>
    <property type="gene ID" value="Pp3c18_8180"/>
</dbReference>
<dbReference type="EMBL" id="ABEU02000018">
    <property type="protein sequence ID" value="PNR34969.1"/>
    <property type="molecule type" value="Genomic_DNA"/>
</dbReference>
<protein>
    <submittedName>
        <fullName evidence="2 3">Uncharacterized protein</fullName>
    </submittedName>
</protein>
<proteinExistence type="predicted"/>
<reference evidence="3" key="3">
    <citation type="submission" date="2020-12" db="UniProtKB">
        <authorList>
            <consortium name="EnsemblPlants"/>
        </authorList>
    </citation>
    <scope>IDENTIFICATION</scope>
</reference>
<dbReference type="InParanoid" id="A0A2K1J0C6"/>
<feature type="transmembrane region" description="Helical" evidence="1">
    <location>
        <begin position="33"/>
        <end position="53"/>
    </location>
</feature>
<reference evidence="2 4" key="2">
    <citation type="journal article" date="2018" name="Plant J.">
        <title>The Physcomitrella patens chromosome-scale assembly reveals moss genome structure and evolution.</title>
        <authorList>
            <person name="Lang D."/>
            <person name="Ullrich K.K."/>
            <person name="Murat F."/>
            <person name="Fuchs J."/>
            <person name="Jenkins J."/>
            <person name="Haas F.B."/>
            <person name="Piednoel M."/>
            <person name="Gundlach H."/>
            <person name="Van Bel M."/>
            <person name="Meyberg R."/>
            <person name="Vives C."/>
            <person name="Morata J."/>
            <person name="Symeonidi A."/>
            <person name="Hiss M."/>
            <person name="Muchero W."/>
            <person name="Kamisugi Y."/>
            <person name="Saleh O."/>
            <person name="Blanc G."/>
            <person name="Decker E.L."/>
            <person name="van Gessel N."/>
            <person name="Grimwood J."/>
            <person name="Hayes R.D."/>
            <person name="Graham S.W."/>
            <person name="Gunter L.E."/>
            <person name="McDaniel S.F."/>
            <person name="Hoernstein S.N.W."/>
            <person name="Larsson A."/>
            <person name="Li F.W."/>
            <person name="Perroud P.F."/>
            <person name="Phillips J."/>
            <person name="Ranjan P."/>
            <person name="Rokshar D.S."/>
            <person name="Rothfels C.J."/>
            <person name="Schneider L."/>
            <person name="Shu S."/>
            <person name="Stevenson D.W."/>
            <person name="Thummler F."/>
            <person name="Tillich M."/>
            <person name="Villarreal Aguilar J.C."/>
            <person name="Widiez T."/>
            <person name="Wong G.K."/>
            <person name="Wymore A."/>
            <person name="Zhang Y."/>
            <person name="Zimmer A.D."/>
            <person name="Quatrano R.S."/>
            <person name="Mayer K.F.X."/>
            <person name="Goodstein D."/>
            <person name="Casacuberta J.M."/>
            <person name="Vandepoele K."/>
            <person name="Reski R."/>
            <person name="Cuming A.C."/>
            <person name="Tuskan G.A."/>
            <person name="Maumus F."/>
            <person name="Salse J."/>
            <person name="Schmutz J."/>
            <person name="Rensing S.A."/>
        </authorList>
    </citation>
    <scope>NUCLEOTIDE SEQUENCE [LARGE SCALE GENOMIC DNA]</scope>
    <source>
        <strain evidence="3 4">cv. Gransden 2004</strain>
    </source>
</reference>
<evidence type="ECO:0000313" key="2">
    <source>
        <dbReference type="EMBL" id="PNR34969.1"/>
    </source>
</evidence>
<name>A0A2K1J0C6_PHYPA</name>
<dbReference type="Proteomes" id="UP000006727">
    <property type="component" value="Chromosome 18"/>
</dbReference>
<organism evidence="2">
    <name type="scientific">Physcomitrium patens</name>
    <name type="common">Spreading-leaved earth moss</name>
    <name type="synonym">Physcomitrella patens</name>
    <dbReference type="NCBI Taxonomy" id="3218"/>
    <lineage>
        <taxon>Eukaryota</taxon>
        <taxon>Viridiplantae</taxon>
        <taxon>Streptophyta</taxon>
        <taxon>Embryophyta</taxon>
        <taxon>Bryophyta</taxon>
        <taxon>Bryophytina</taxon>
        <taxon>Bryopsida</taxon>
        <taxon>Funariidae</taxon>
        <taxon>Funariales</taxon>
        <taxon>Funariaceae</taxon>
        <taxon>Physcomitrium</taxon>
    </lineage>
</organism>
<dbReference type="Gramene" id="Pp3c18_8180V3.1">
    <property type="protein sequence ID" value="Pp3c18_8180V3.1"/>
    <property type="gene ID" value="Pp3c18_8180"/>
</dbReference>
<keyword evidence="1" id="KW-0472">Membrane</keyword>
<keyword evidence="1" id="KW-1133">Transmembrane helix</keyword>
<evidence type="ECO:0000313" key="3">
    <source>
        <dbReference type="EnsemblPlants" id="Pp3c18_8180V3.1"/>
    </source>
</evidence>
<keyword evidence="4" id="KW-1185">Reference proteome</keyword>
<keyword evidence="1" id="KW-0812">Transmembrane</keyword>
<evidence type="ECO:0000313" key="4">
    <source>
        <dbReference type="Proteomes" id="UP000006727"/>
    </source>
</evidence>
<gene>
    <name evidence="2" type="ORF">PHYPA_022868</name>
</gene>
<dbReference type="PaxDb" id="3218-PP1S19_20V6.1"/>
<accession>A0A2K1J0C6</accession>